<feature type="region of interest" description="Disordered" evidence="1">
    <location>
        <begin position="63"/>
        <end position="96"/>
    </location>
</feature>
<sequence length="150" mass="16213">MESFSSCSKLIELTDAHKTEDDTLIIIVNEDGTISVDPSTLQKLLASQPNQNSRLSVVSVDSATYDDPPKVETSADAVENSGSVSQIPTTSSSVTAPSDYPLVDPFVDMDQEELQKLELALKSEKGRQILGENVAAMLGKNVYLVLFYSV</sequence>
<protein>
    <submittedName>
        <fullName evidence="2">Uncharacterized protein</fullName>
    </submittedName>
</protein>
<organism evidence="2">
    <name type="scientific">Cacopsylla melanoneura</name>
    <dbReference type="NCBI Taxonomy" id="428564"/>
    <lineage>
        <taxon>Eukaryota</taxon>
        <taxon>Metazoa</taxon>
        <taxon>Ecdysozoa</taxon>
        <taxon>Arthropoda</taxon>
        <taxon>Hexapoda</taxon>
        <taxon>Insecta</taxon>
        <taxon>Pterygota</taxon>
        <taxon>Neoptera</taxon>
        <taxon>Paraneoptera</taxon>
        <taxon>Hemiptera</taxon>
        <taxon>Sternorrhyncha</taxon>
        <taxon>Psylloidea</taxon>
        <taxon>Psyllidae</taxon>
        <taxon>Psyllinae</taxon>
        <taxon>Cacopsylla</taxon>
    </lineage>
</organism>
<proteinExistence type="predicted"/>
<reference evidence="2" key="1">
    <citation type="submission" date="2021-05" db="EMBL/GenBank/DDBJ databases">
        <authorList>
            <person name="Alioto T."/>
            <person name="Alioto T."/>
            <person name="Gomez Garrido J."/>
        </authorList>
    </citation>
    <scope>NUCLEOTIDE SEQUENCE</scope>
</reference>
<accession>A0A8D8YPJ7</accession>
<evidence type="ECO:0000256" key="1">
    <source>
        <dbReference type="SAM" id="MobiDB-lite"/>
    </source>
</evidence>
<dbReference type="AlphaFoldDB" id="A0A8D8YPJ7"/>
<dbReference type="EMBL" id="HBUF01387483">
    <property type="protein sequence ID" value="CAG6732655.1"/>
    <property type="molecule type" value="Transcribed_RNA"/>
</dbReference>
<evidence type="ECO:0000313" key="2">
    <source>
        <dbReference type="EMBL" id="CAG6732655.1"/>
    </source>
</evidence>
<name>A0A8D8YPJ7_9HEMI</name>
<dbReference type="EMBL" id="HBUF01387482">
    <property type="protein sequence ID" value="CAG6732654.1"/>
    <property type="molecule type" value="Transcribed_RNA"/>
</dbReference>
<feature type="compositionally biased region" description="Polar residues" evidence="1">
    <location>
        <begin position="80"/>
        <end position="96"/>
    </location>
</feature>